<proteinExistence type="predicted"/>
<reference evidence="1 2" key="1">
    <citation type="journal article" date="2018" name="Front. Plant Sci.">
        <title>Red Clover (Trifolium pratense) and Zigzag Clover (T. medium) - A Picture of Genomic Similarities and Differences.</title>
        <authorList>
            <person name="Dluhosova J."/>
            <person name="Istvanek J."/>
            <person name="Nedelnik J."/>
            <person name="Repkova J."/>
        </authorList>
    </citation>
    <scope>NUCLEOTIDE SEQUENCE [LARGE SCALE GENOMIC DNA]</scope>
    <source>
        <strain evidence="2">cv. 10/8</strain>
        <tissue evidence="1">Leaf</tissue>
    </source>
</reference>
<protein>
    <submittedName>
        <fullName evidence="1">Uncharacterized protein</fullName>
    </submittedName>
</protein>
<keyword evidence="2" id="KW-1185">Reference proteome</keyword>
<dbReference type="Proteomes" id="UP000265520">
    <property type="component" value="Unassembled WGS sequence"/>
</dbReference>
<organism evidence="1 2">
    <name type="scientific">Trifolium medium</name>
    <dbReference type="NCBI Taxonomy" id="97028"/>
    <lineage>
        <taxon>Eukaryota</taxon>
        <taxon>Viridiplantae</taxon>
        <taxon>Streptophyta</taxon>
        <taxon>Embryophyta</taxon>
        <taxon>Tracheophyta</taxon>
        <taxon>Spermatophyta</taxon>
        <taxon>Magnoliopsida</taxon>
        <taxon>eudicotyledons</taxon>
        <taxon>Gunneridae</taxon>
        <taxon>Pentapetalae</taxon>
        <taxon>rosids</taxon>
        <taxon>fabids</taxon>
        <taxon>Fabales</taxon>
        <taxon>Fabaceae</taxon>
        <taxon>Papilionoideae</taxon>
        <taxon>50 kb inversion clade</taxon>
        <taxon>NPAAA clade</taxon>
        <taxon>Hologalegina</taxon>
        <taxon>IRL clade</taxon>
        <taxon>Trifolieae</taxon>
        <taxon>Trifolium</taxon>
    </lineage>
</organism>
<dbReference type="EMBL" id="LXQA010186556">
    <property type="protein sequence ID" value="MCI31361.1"/>
    <property type="molecule type" value="Genomic_DNA"/>
</dbReference>
<evidence type="ECO:0000313" key="1">
    <source>
        <dbReference type="EMBL" id="MCI31361.1"/>
    </source>
</evidence>
<feature type="non-terminal residue" evidence="1">
    <location>
        <position position="1"/>
    </location>
</feature>
<accession>A0A392R450</accession>
<sequence>TVKPIVTDETLEKNSDVPLMREPVVNTTIEVGNSNVNLTKKLPTLKEISSVIICDEEDDVADKEEFGSMVCQGDGKIIATEYQRTRAMRMKMSDIEGANVAKKNWHSLHPLQVSRGDYLLYN</sequence>
<comment type="caution">
    <text evidence="1">The sequence shown here is derived from an EMBL/GenBank/DDBJ whole genome shotgun (WGS) entry which is preliminary data.</text>
</comment>
<dbReference type="AlphaFoldDB" id="A0A392R450"/>
<evidence type="ECO:0000313" key="2">
    <source>
        <dbReference type="Proteomes" id="UP000265520"/>
    </source>
</evidence>
<name>A0A392R450_9FABA</name>